<evidence type="ECO:0000259" key="13">
    <source>
        <dbReference type="SMART" id="SM00986"/>
    </source>
</evidence>
<dbReference type="EMBL" id="FMZV01000016">
    <property type="protein sequence ID" value="SDE24973.1"/>
    <property type="molecule type" value="Genomic_DNA"/>
</dbReference>
<protein>
    <recommendedName>
        <fullName evidence="4">Type-4 uracil-DNA glycosylase</fullName>
        <ecNumber evidence="3">3.2.2.27</ecNumber>
    </recommendedName>
</protein>
<dbReference type="InterPro" id="IPR005273">
    <property type="entry name" value="Ura-DNA_glyco_family4"/>
</dbReference>
<dbReference type="GO" id="GO:0004844">
    <property type="term" value="F:uracil DNA N-glycosylase activity"/>
    <property type="evidence" value="ECO:0007669"/>
    <property type="project" value="UniProtKB-EC"/>
</dbReference>
<evidence type="ECO:0000313" key="15">
    <source>
        <dbReference type="Proteomes" id="UP000199628"/>
    </source>
</evidence>
<keyword evidence="15" id="KW-1185">Reference proteome</keyword>
<evidence type="ECO:0000313" key="14">
    <source>
        <dbReference type="EMBL" id="SDE24973.1"/>
    </source>
</evidence>
<dbReference type="GO" id="GO:0046872">
    <property type="term" value="F:metal ion binding"/>
    <property type="evidence" value="ECO:0007669"/>
    <property type="project" value="UniProtKB-KW"/>
</dbReference>
<dbReference type="NCBIfam" id="TIGR00758">
    <property type="entry name" value="UDG_fam4"/>
    <property type="match status" value="1"/>
</dbReference>
<dbReference type="InterPro" id="IPR005122">
    <property type="entry name" value="Uracil-DNA_glycosylase-like"/>
</dbReference>
<proteinExistence type="inferred from homology"/>
<organism evidence="14 15">
    <name type="scientific">Ruegeria marina</name>
    <dbReference type="NCBI Taxonomy" id="639004"/>
    <lineage>
        <taxon>Bacteria</taxon>
        <taxon>Pseudomonadati</taxon>
        <taxon>Pseudomonadota</taxon>
        <taxon>Alphaproteobacteria</taxon>
        <taxon>Rhodobacterales</taxon>
        <taxon>Roseobacteraceae</taxon>
        <taxon>Ruegeria</taxon>
    </lineage>
</organism>
<dbReference type="PANTHER" id="PTHR33693:SF1">
    <property type="entry name" value="TYPE-4 URACIL-DNA GLYCOSYLASE"/>
    <property type="match status" value="1"/>
</dbReference>
<keyword evidence="8" id="KW-0378">Hydrolase</keyword>
<evidence type="ECO:0000256" key="3">
    <source>
        <dbReference type="ARBA" id="ARBA00012030"/>
    </source>
</evidence>
<sequence>MPLCSTARPSLSSGNPLSLAAQTVRLEGMESALDPHAALALLEWQVELGVTDAIGDTPVDRYALPDTAPRPERPVAAVATQAVPPQKAPETDPVQEARKSAVRAASLPALREAMAGFDHCELKKGARNLVFADGIPGARVMIIGEAPGREEDREGRPFVGRAGQLLDRMLAAIGLDREQNVYITNVLPWRPPQNRDPLPIEIAMMKPFLERHVALAQPQVLVLMGKISCDAVLGRQSITRLRGQWTQAMNLQVLPTFHPAYLLRQPHMKRLAWADLLELKAKLREQ</sequence>
<evidence type="ECO:0000256" key="5">
    <source>
        <dbReference type="ARBA" id="ARBA00022485"/>
    </source>
</evidence>
<dbReference type="InterPro" id="IPR036895">
    <property type="entry name" value="Uracil-DNA_glycosylase-like_sf"/>
</dbReference>
<evidence type="ECO:0000256" key="1">
    <source>
        <dbReference type="ARBA" id="ARBA00001400"/>
    </source>
</evidence>
<evidence type="ECO:0000256" key="8">
    <source>
        <dbReference type="ARBA" id="ARBA00022801"/>
    </source>
</evidence>
<accession>A0A1G7BD66</accession>
<evidence type="ECO:0000256" key="4">
    <source>
        <dbReference type="ARBA" id="ARBA00019403"/>
    </source>
</evidence>
<evidence type="ECO:0000256" key="7">
    <source>
        <dbReference type="ARBA" id="ARBA00022763"/>
    </source>
</evidence>
<dbReference type="AlphaFoldDB" id="A0A1G7BD66"/>
<dbReference type="PANTHER" id="PTHR33693">
    <property type="entry name" value="TYPE-5 URACIL-DNA GLYCOSYLASE"/>
    <property type="match status" value="1"/>
</dbReference>
<comment type="similarity">
    <text evidence="2">Belongs to the uracil-DNA glycosylase (UDG) superfamily. Type 4 (UDGa) family.</text>
</comment>
<dbReference type="EC" id="3.2.2.27" evidence="3"/>
<keyword evidence="9" id="KW-0408">Iron</keyword>
<evidence type="ECO:0000256" key="10">
    <source>
        <dbReference type="ARBA" id="ARBA00023014"/>
    </source>
</evidence>
<comment type="catalytic activity">
    <reaction evidence="1">
        <text>Hydrolyzes single-stranded DNA or mismatched double-stranded DNA and polynucleotides, releasing free uracil.</text>
        <dbReference type="EC" id="3.2.2.27"/>
    </reaction>
</comment>
<keyword evidence="6" id="KW-0479">Metal-binding</keyword>
<evidence type="ECO:0000256" key="6">
    <source>
        <dbReference type="ARBA" id="ARBA00022723"/>
    </source>
</evidence>
<dbReference type="Proteomes" id="UP000199628">
    <property type="component" value="Unassembled WGS sequence"/>
</dbReference>
<dbReference type="CDD" id="cd10030">
    <property type="entry name" value="UDG-F4_TTUDGA_SPO1dp_like"/>
    <property type="match status" value="1"/>
</dbReference>
<dbReference type="Pfam" id="PF03167">
    <property type="entry name" value="UDG"/>
    <property type="match status" value="1"/>
</dbReference>
<dbReference type="Gene3D" id="3.40.470.10">
    <property type="entry name" value="Uracil-DNA glycosylase-like domain"/>
    <property type="match status" value="1"/>
</dbReference>
<dbReference type="STRING" id="639004.SAMN04488239_11655"/>
<keyword evidence="5" id="KW-0004">4Fe-4S</keyword>
<feature type="region of interest" description="Disordered" evidence="12">
    <location>
        <begin position="64"/>
        <end position="99"/>
    </location>
</feature>
<feature type="compositionally biased region" description="Low complexity" evidence="12">
    <location>
        <begin position="74"/>
        <end position="85"/>
    </location>
</feature>
<dbReference type="SUPFAM" id="SSF52141">
    <property type="entry name" value="Uracil-DNA glycosylase-like"/>
    <property type="match status" value="1"/>
</dbReference>
<keyword evidence="10" id="KW-0411">Iron-sulfur</keyword>
<dbReference type="InterPro" id="IPR051536">
    <property type="entry name" value="UDG_Type-4/5"/>
</dbReference>
<dbReference type="SMART" id="SM00986">
    <property type="entry name" value="UDG"/>
    <property type="match status" value="1"/>
</dbReference>
<dbReference type="GO" id="GO:0051539">
    <property type="term" value="F:4 iron, 4 sulfur cluster binding"/>
    <property type="evidence" value="ECO:0007669"/>
    <property type="project" value="UniProtKB-KW"/>
</dbReference>
<keyword evidence="7" id="KW-0227">DNA damage</keyword>
<dbReference type="GO" id="GO:0006281">
    <property type="term" value="P:DNA repair"/>
    <property type="evidence" value="ECO:0007669"/>
    <property type="project" value="UniProtKB-KW"/>
</dbReference>
<feature type="domain" description="Uracil-DNA glycosylase-like" evidence="13">
    <location>
        <begin position="131"/>
        <end position="277"/>
    </location>
</feature>
<evidence type="ECO:0000256" key="11">
    <source>
        <dbReference type="ARBA" id="ARBA00023204"/>
    </source>
</evidence>
<gene>
    <name evidence="14" type="ORF">SAMN04488239_11655</name>
</gene>
<evidence type="ECO:0000256" key="9">
    <source>
        <dbReference type="ARBA" id="ARBA00023004"/>
    </source>
</evidence>
<dbReference type="SMART" id="SM00987">
    <property type="entry name" value="UreE_C"/>
    <property type="match status" value="1"/>
</dbReference>
<reference evidence="15" key="1">
    <citation type="submission" date="2016-10" db="EMBL/GenBank/DDBJ databases">
        <authorList>
            <person name="Varghese N."/>
            <person name="Submissions S."/>
        </authorList>
    </citation>
    <scope>NUCLEOTIDE SEQUENCE [LARGE SCALE GENOMIC DNA]</scope>
    <source>
        <strain evidence="15">CGMCC 1.9108</strain>
    </source>
</reference>
<evidence type="ECO:0000256" key="12">
    <source>
        <dbReference type="SAM" id="MobiDB-lite"/>
    </source>
</evidence>
<name>A0A1G7BD66_9RHOB</name>
<keyword evidence="11" id="KW-0234">DNA repair</keyword>
<evidence type="ECO:0000256" key="2">
    <source>
        <dbReference type="ARBA" id="ARBA00006521"/>
    </source>
</evidence>